<sequence>MSARDEILARMRRALEGASEAPPVPREYRRSLDAEVDVVAMLIDRLVDYKANVHRGRD</sequence>
<protein>
    <submittedName>
        <fullName evidence="1">Lactate utilization protein C</fullName>
    </submittedName>
</protein>
<dbReference type="Proteomes" id="UP000574690">
    <property type="component" value="Unassembled WGS sequence"/>
</dbReference>
<reference evidence="1 2" key="1">
    <citation type="submission" date="2020-05" db="EMBL/GenBank/DDBJ databases">
        <title>DNA-SIP metagenomic assembled genomes.</title>
        <authorList>
            <person name="Yu J."/>
        </authorList>
    </citation>
    <scope>NUCLEOTIDE SEQUENCE [LARGE SCALE GENOMIC DNA]</scope>
    <source>
        <strain evidence="1">Bin5.27</strain>
    </source>
</reference>
<feature type="non-terminal residue" evidence="1">
    <location>
        <position position="58"/>
    </location>
</feature>
<dbReference type="EMBL" id="JABFXE010000034">
    <property type="protein sequence ID" value="NUQ86995.1"/>
    <property type="molecule type" value="Genomic_DNA"/>
</dbReference>
<gene>
    <name evidence="1" type="ORF">HOQ43_00815</name>
</gene>
<proteinExistence type="predicted"/>
<accession>A0A850BXQ8</accession>
<evidence type="ECO:0000313" key="1">
    <source>
        <dbReference type="EMBL" id="NUQ86995.1"/>
    </source>
</evidence>
<organism evidence="1 2">
    <name type="scientific">Glycomyces artemisiae</name>
    <dbReference type="NCBI Taxonomy" id="1076443"/>
    <lineage>
        <taxon>Bacteria</taxon>
        <taxon>Bacillati</taxon>
        <taxon>Actinomycetota</taxon>
        <taxon>Actinomycetes</taxon>
        <taxon>Glycomycetales</taxon>
        <taxon>Glycomycetaceae</taxon>
        <taxon>Glycomyces</taxon>
    </lineage>
</organism>
<dbReference type="AlphaFoldDB" id="A0A850BXQ8"/>
<evidence type="ECO:0000313" key="2">
    <source>
        <dbReference type="Proteomes" id="UP000574690"/>
    </source>
</evidence>
<comment type="caution">
    <text evidence="1">The sequence shown here is derived from an EMBL/GenBank/DDBJ whole genome shotgun (WGS) entry which is preliminary data.</text>
</comment>
<name>A0A850BXQ8_9ACTN</name>